<comment type="caution">
    <text evidence="2">The sequence shown here is derived from an EMBL/GenBank/DDBJ whole genome shotgun (WGS) entry which is preliminary data.</text>
</comment>
<evidence type="ECO:0000313" key="3">
    <source>
        <dbReference type="Proteomes" id="UP000675554"/>
    </source>
</evidence>
<dbReference type="AlphaFoldDB" id="A0A8T4IP80"/>
<dbReference type="InterPro" id="IPR032708">
    <property type="entry name" value="McjB_C"/>
</dbReference>
<organism evidence="2 3">
    <name type="scientific">Streptomyces daliensis</name>
    <dbReference type="NCBI Taxonomy" id="299421"/>
    <lineage>
        <taxon>Bacteria</taxon>
        <taxon>Bacillati</taxon>
        <taxon>Actinomycetota</taxon>
        <taxon>Actinomycetes</taxon>
        <taxon>Kitasatosporales</taxon>
        <taxon>Streptomycetaceae</taxon>
        <taxon>Streptomyces</taxon>
    </lineage>
</organism>
<dbReference type="EMBL" id="JAGSMN010000256">
    <property type="protein sequence ID" value="MBR7673809.1"/>
    <property type="molecule type" value="Genomic_DNA"/>
</dbReference>
<accession>A0A8T4IP80</accession>
<protein>
    <submittedName>
        <fullName evidence="2">Lasso peptide biosynthesis protein</fullName>
    </submittedName>
</protein>
<feature type="domain" description="Microcin J25-processing protein McjB C-terminal" evidence="1">
    <location>
        <begin position="39"/>
        <end position="160"/>
    </location>
</feature>
<reference evidence="2" key="1">
    <citation type="submission" date="2021-04" db="EMBL/GenBank/DDBJ databases">
        <title>Sequencing of actinobacteria type strains.</title>
        <authorList>
            <person name="Nguyen G.-S."/>
            <person name="Wentzel A."/>
        </authorList>
    </citation>
    <scope>NUCLEOTIDE SEQUENCE</scope>
    <source>
        <strain evidence="2">DSM 42095</strain>
    </source>
</reference>
<dbReference type="Proteomes" id="UP000675554">
    <property type="component" value="Unassembled WGS sequence"/>
</dbReference>
<proteinExistence type="predicted"/>
<name>A0A8T4IP80_9ACTN</name>
<evidence type="ECO:0000313" key="2">
    <source>
        <dbReference type="EMBL" id="MBR7673809.1"/>
    </source>
</evidence>
<evidence type="ECO:0000259" key="1">
    <source>
        <dbReference type="Pfam" id="PF13471"/>
    </source>
</evidence>
<dbReference type="Pfam" id="PF13471">
    <property type="entry name" value="Transglut_core3"/>
    <property type="match status" value="1"/>
</dbReference>
<keyword evidence="3" id="KW-1185">Reference proteome</keyword>
<gene>
    <name evidence="2" type="ORF">KDA82_12435</name>
</gene>
<sequence>MSAATTPDWEFFLTDLDPATAPPRVPVPLRAYALAHTARALWLYRRRGWAGAHPYLRHLRPGPGAAALAALPAGTALRLARREVFASQLVHRALLPDGLCLPRSLALATHLSALGLPAQVTIARLRTVAMPKNSFHSWTELYGTVLNDNPDVQLGYTVLQRVASEASGPAA</sequence>